<gene>
    <name evidence="1" type="ORF">SAMN05421856_103189</name>
</gene>
<sequence length="132" mass="15256">MKKLISILFLTLYLVSTTELYQLLKIPTLVEHYWEHKRLNPDMPFSAFIKTHYDHPVKDGDYGKDQKLPFIIHSAPLALVFTVSPGFSLEASKINFTQLKTNKIPSKDEDFCFKGFVNSVWEPPKSLFSSFI</sequence>
<dbReference type="EMBL" id="FOBV01000003">
    <property type="protein sequence ID" value="SEM43111.1"/>
    <property type="molecule type" value="Genomic_DNA"/>
</dbReference>
<dbReference type="AlphaFoldDB" id="A0A1H7YB37"/>
<accession>A0A1H7YB37</accession>
<proteinExistence type="predicted"/>
<keyword evidence="2" id="KW-1185">Reference proteome</keyword>
<dbReference type="RefSeq" id="WP_089999461.1">
    <property type="nucleotide sequence ID" value="NZ_FOBV01000003.1"/>
</dbReference>
<name>A0A1H7YB37_9FLAO</name>
<dbReference type="Proteomes" id="UP000199450">
    <property type="component" value="Unassembled WGS sequence"/>
</dbReference>
<reference evidence="2" key="1">
    <citation type="submission" date="2016-10" db="EMBL/GenBank/DDBJ databases">
        <authorList>
            <person name="Varghese N."/>
            <person name="Submissions S."/>
        </authorList>
    </citation>
    <scope>NUCLEOTIDE SEQUENCE [LARGE SCALE GENOMIC DNA]</scope>
    <source>
        <strain evidence="2">DSM 17453</strain>
    </source>
</reference>
<dbReference type="OrthoDB" id="894042at2"/>
<evidence type="ECO:0000313" key="2">
    <source>
        <dbReference type="Proteomes" id="UP000199450"/>
    </source>
</evidence>
<organism evidence="1 2">
    <name type="scientific">Chryseobacterium taichungense</name>
    <dbReference type="NCBI Taxonomy" id="295069"/>
    <lineage>
        <taxon>Bacteria</taxon>
        <taxon>Pseudomonadati</taxon>
        <taxon>Bacteroidota</taxon>
        <taxon>Flavobacteriia</taxon>
        <taxon>Flavobacteriales</taxon>
        <taxon>Weeksellaceae</taxon>
        <taxon>Chryseobacterium group</taxon>
        <taxon>Chryseobacterium</taxon>
    </lineage>
</organism>
<protein>
    <submittedName>
        <fullName evidence="1">Uncharacterized protein</fullName>
    </submittedName>
</protein>
<dbReference type="STRING" id="295069.SAMN05421856_103189"/>
<evidence type="ECO:0000313" key="1">
    <source>
        <dbReference type="EMBL" id="SEM43111.1"/>
    </source>
</evidence>